<feature type="compositionally biased region" description="Low complexity" evidence="1">
    <location>
        <begin position="548"/>
        <end position="562"/>
    </location>
</feature>
<name>A0A6A3Y6V2_9STRA</name>
<keyword evidence="3" id="KW-1185">Reference proteome</keyword>
<dbReference type="Proteomes" id="UP000433483">
    <property type="component" value="Unassembled WGS sequence"/>
</dbReference>
<feature type="region of interest" description="Disordered" evidence="1">
    <location>
        <begin position="638"/>
        <end position="657"/>
    </location>
</feature>
<feature type="region of interest" description="Disordered" evidence="1">
    <location>
        <begin position="536"/>
        <end position="563"/>
    </location>
</feature>
<organism evidence="2 3">
    <name type="scientific">Phytophthora fragariae</name>
    <dbReference type="NCBI Taxonomy" id="53985"/>
    <lineage>
        <taxon>Eukaryota</taxon>
        <taxon>Sar</taxon>
        <taxon>Stramenopiles</taxon>
        <taxon>Oomycota</taxon>
        <taxon>Peronosporomycetes</taxon>
        <taxon>Peronosporales</taxon>
        <taxon>Peronosporaceae</taxon>
        <taxon>Phytophthora</taxon>
    </lineage>
</organism>
<comment type="caution">
    <text evidence="2">The sequence shown here is derived from an EMBL/GenBank/DDBJ whole genome shotgun (WGS) entry which is preliminary data.</text>
</comment>
<dbReference type="AlphaFoldDB" id="A0A6A3Y6V2"/>
<gene>
    <name evidence="2" type="ORF">PF005_g10332</name>
</gene>
<dbReference type="EMBL" id="QXGB01000488">
    <property type="protein sequence ID" value="KAE9213102.1"/>
    <property type="molecule type" value="Genomic_DNA"/>
</dbReference>
<evidence type="ECO:0000313" key="3">
    <source>
        <dbReference type="Proteomes" id="UP000433483"/>
    </source>
</evidence>
<accession>A0A6A3Y6V2</accession>
<feature type="compositionally biased region" description="Polar residues" evidence="1">
    <location>
        <begin position="639"/>
        <end position="652"/>
    </location>
</feature>
<protein>
    <submittedName>
        <fullName evidence="2">Uncharacterized protein</fullName>
    </submittedName>
</protein>
<feature type="region of interest" description="Disordered" evidence="1">
    <location>
        <begin position="737"/>
        <end position="797"/>
    </location>
</feature>
<reference evidence="2 3" key="1">
    <citation type="submission" date="2018-08" db="EMBL/GenBank/DDBJ databases">
        <title>Genomic investigation of the strawberry pathogen Phytophthora fragariae indicates pathogenicity is determined by transcriptional variation in three key races.</title>
        <authorList>
            <person name="Adams T.M."/>
            <person name="Armitage A.D."/>
            <person name="Sobczyk M.K."/>
            <person name="Bates H.J."/>
            <person name="Dunwell J.M."/>
            <person name="Nellist C.F."/>
            <person name="Harrison R.J."/>
        </authorList>
    </citation>
    <scope>NUCLEOTIDE SEQUENCE [LARGE SCALE GENOMIC DNA]</scope>
    <source>
        <strain evidence="2 3">NOV-27</strain>
    </source>
</reference>
<feature type="compositionally biased region" description="Polar residues" evidence="1">
    <location>
        <begin position="494"/>
        <end position="509"/>
    </location>
</feature>
<feature type="region of interest" description="Disordered" evidence="1">
    <location>
        <begin position="494"/>
        <end position="516"/>
    </location>
</feature>
<feature type="compositionally biased region" description="Polar residues" evidence="1">
    <location>
        <begin position="742"/>
        <end position="764"/>
    </location>
</feature>
<proteinExistence type="predicted"/>
<evidence type="ECO:0000256" key="1">
    <source>
        <dbReference type="SAM" id="MobiDB-lite"/>
    </source>
</evidence>
<sequence length="797" mass="86011">MARDELASLTDLEETQSFPAFIVALTAMNGYLRSKCSSEQQLLNELAKLLGAKDVASRKMADVLRALTFFYTSAARGSRIPQSLLSGLCSLMPQLKDKKEMLLLKDEHQRIARIALCLLARLIDQFEIQREMAARLTDSQKLSQEQSVDPSEQVLSSFLVTLETAVTTPTGLLLPRQRATLRVYAQLCRVFRKREQLVTYATTLLQQSSVLAENAVDAKGKKVAPPGPAQFGAVAGACHALRFHTVQDEQVFAVDKLVQLAFTMPSGTASRHAAKTLLSLLTSSSLNEDRPSNAVTTAKAIELYLLKARPRTLLGGDSLTSVYLLRLCGQMYRLPVHQQQQQQLGTSLSTQQSTENPALEVFFVSNALSAQLQEYLADVVQDAVTDGMVPPAVLLVAIEEVLRGTSPETSFRKQPNRGSACIFELEAAALLSLLPTPAKPVSSTVTLHRVCRAVQFVAERLDTNVLQLVASSFVTTSDFTISDFNAPAQSSFNADSWSGNGVTDEQSAFESWGDGNISQPTFTADDSAFESAFTSWPEPQLSSGLNDTPTELTPETTTAPSTDALTDFSNWNQFKASAVATEFEAVITSSPENPPSTANCFEDESIGKAFDSIVAEETKFEATAFEATAFEATEFEAGITSSPEKNPPSTANCLEDESSGKAFDDSVVAEEAEFEAVITSSENPSANAGFDDEFDEIFGDAPVNAVDTASTIHEGAIGSPEVAAQQDKYDEEFDDIFGNAGQGQTNSDTAASNTSPSIDNTDNEAITIKHNTTGDEDQTVSGVEVRTGTRASDFSFR</sequence>
<evidence type="ECO:0000313" key="2">
    <source>
        <dbReference type="EMBL" id="KAE9213102.1"/>
    </source>
</evidence>
<dbReference type="OrthoDB" id="63077at2759"/>